<dbReference type="SUPFAM" id="SSF55729">
    <property type="entry name" value="Acyl-CoA N-acyltransferases (Nat)"/>
    <property type="match status" value="1"/>
</dbReference>
<keyword evidence="1" id="KW-0808">Transferase</keyword>
<dbReference type="InterPro" id="IPR000182">
    <property type="entry name" value="GNAT_dom"/>
</dbReference>
<evidence type="ECO:0000256" key="2">
    <source>
        <dbReference type="ARBA" id="ARBA00023315"/>
    </source>
</evidence>
<dbReference type="EMBL" id="JAQOSO010000030">
    <property type="protein sequence ID" value="MDJ1173789.1"/>
    <property type="molecule type" value="Genomic_DNA"/>
</dbReference>
<dbReference type="CDD" id="cd04301">
    <property type="entry name" value="NAT_SF"/>
    <property type="match status" value="1"/>
</dbReference>
<gene>
    <name evidence="4" type="ORF">PMG25_06755</name>
</gene>
<comment type="caution">
    <text evidence="4">The sequence shown here is derived from an EMBL/GenBank/DDBJ whole genome shotgun (WGS) entry which is preliminary data.</text>
</comment>
<feature type="domain" description="N-acetyltransferase" evidence="3">
    <location>
        <begin position="2"/>
        <end position="149"/>
    </location>
</feature>
<dbReference type="Pfam" id="PF00583">
    <property type="entry name" value="Acetyltransf_1"/>
    <property type="match status" value="1"/>
</dbReference>
<dbReference type="PANTHER" id="PTHR43877">
    <property type="entry name" value="AMINOALKYLPHOSPHONATE N-ACETYLTRANSFERASE-RELATED-RELATED"/>
    <property type="match status" value="1"/>
</dbReference>
<reference evidence="4 5" key="1">
    <citation type="submission" date="2023-01" db="EMBL/GenBank/DDBJ databases">
        <title>Novel diversity within Roseofilum (Cyanobacteria; Desertifilaceae) from marine benthic mats with descriptions of four novel species.</title>
        <authorList>
            <person name="Wang Y."/>
            <person name="Berthold D.E."/>
            <person name="Hu J."/>
            <person name="Lefler F.W."/>
            <person name="Laughinghouse H.D. IV."/>
        </authorList>
    </citation>
    <scope>NUCLEOTIDE SEQUENCE [LARGE SCALE GENOMIC DNA]</scope>
    <source>
        <strain evidence="4 5">BLCC-M114</strain>
    </source>
</reference>
<dbReference type="InterPro" id="IPR050832">
    <property type="entry name" value="Bact_Acetyltransf"/>
</dbReference>
<protein>
    <submittedName>
        <fullName evidence="4">GNAT family N-acetyltransferase</fullName>
    </submittedName>
</protein>
<dbReference type="Proteomes" id="UP001235849">
    <property type="component" value="Unassembled WGS sequence"/>
</dbReference>
<evidence type="ECO:0000256" key="1">
    <source>
        <dbReference type="ARBA" id="ARBA00022679"/>
    </source>
</evidence>
<dbReference type="PANTHER" id="PTHR43877:SF2">
    <property type="entry name" value="AMINOALKYLPHOSPHONATE N-ACETYLTRANSFERASE-RELATED"/>
    <property type="match status" value="1"/>
</dbReference>
<keyword evidence="2" id="KW-0012">Acyltransferase</keyword>
<dbReference type="Gene3D" id="3.40.630.30">
    <property type="match status" value="1"/>
</dbReference>
<sequence length="149" mass="17515">MIHYRVAEQTDLQIILQLVQEFHHSEKLGFDEKLDAQALEELISDSSLGKLLLIQQDDEIIGYVIVAWGYSLEFRGRDAFIDEFYLRPQYRQQGIGTQTLSFVEKTCQELGIQALHLEVDFENPNAQRLYHRVGYQRHNRFLMTKILDN</sequence>
<dbReference type="PROSITE" id="PS51186">
    <property type="entry name" value="GNAT"/>
    <property type="match status" value="1"/>
</dbReference>
<accession>A0ABT7B3N0</accession>
<evidence type="ECO:0000313" key="4">
    <source>
        <dbReference type="EMBL" id="MDJ1173789.1"/>
    </source>
</evidence>
<evidence type="ECO:0000313" key="5">
    <source>
        <dbReference type="Proteomes" id="UP001235849"/>
    </source>
</evidence>
<proteinExistence type="predicted"/>
<name>A0ABT7B3N0_9CYAN</name>
<keyword evidence="5" id="KW-1185">Reference proteome</keyword>
<dbReference type="RefSeq" id="WP_283766137.1">
    <property type="nucleotide sequence ID" value="NZ_JAQOSO010000030.1"/>
</dbReference>
<dbReference type="InterPro" id="IPR016181">
    <property type="entry name" value="Acyl_CoA_acyltransferase"/>
</dbReference>
<organism evidence="4 5">
    <name type="scientific">Roseofilum capinflatum BLCC-M114</name>
    <dbReference type="NCBI Taxonomy" id="3022440"/>
    <lineage>
        <taxon>Bacteria</taxon>
        <taxon>Bacillati</taxon>
        <taxon>Cyanobacteriota</taxon>
        <taxon>Cyanophyceae</taxon>
        <taxon>Desertifilales</taxon>
        <taxon>Desertifilaceae</taxon>
        <taxon>Roseofilum</taxon>
        <taxon>Roseofilum capinflatum</taxon>
    </lineage>
</organism>
<evidence type="ECO:0000259" key="3">
    <source>
        <dbReference type="PROSITE" id="PS51186"/>
    </source>
</evidence>